<name>A0A9D1R4S3_9FIRM</name>
<dbReference type="InterPro" id="IPR051922">
    <property type="entry name" value="Bact_Sporulation_Assoc"/>
</dbReference>
<dbReference type="GO" id="GO:0030435">
    <property type="term" value="P:sporulation resulting in formation of a cellular spore"/>
    <property type="evidence" value="ECO:0007669"/>
    <property type="project" value="InterPro"/>
</dbReference>
<evidence type="ECO:0000313" key="3">
    <source>
        <dbReference type="EMBL" id="HIW80483.1"/>
    </source>
</evidence>
<sequence length="654" mass="73020">MSGKKETHHRRLNKSQRMQMKAFVCVLGLLLLFILLLGRFVLFLIHREREETPIEPSPVIQELKNIWIMDAGEEKLLIFHEGKEESYAYGETLQMPDHPREQIADIVLTDGVVTDISLKTEKINGRILRADGDGIEVEGYGWLPFSEDYKGYRIYNTLEMCTASDLSFGYSFTDLVLDNGQVCGLLMVKEEAMEYIRVLIKTGDYGGLLHQSLVITSDTDFTVQYGSYGELKEETFGAGEEVSIDLESPYFSGDRVTVTPNVLTGKVILKNVNRSQGIPSYRGHMELLKTQDGIALINEVLLEEYLYSVVPSEMPASYPEEALKAQAVCARTYAYDHMLRAAYPGYGAHVDDSTSYQVYNNILEQESTTTAVKETYGQLLYTGEGTLAGAYYYSTSCGVGSDVSVWKTEEAETLDYLRAKALNPEAVENQGTEGTENELSDIGERLKDEDAFAAFICSKNASDFEVSEGWYRWTYQVPQIDTDYMLEALKKRYAANEKLVLTLVDGEFVSTPISELSELTGLSIVKRGSGGVADELMIETKEHTYKVISEHNIRYVLNNGESKILRQDGSQVDSPSLLPSAFFILSPSMEKEIVVGYTLTGGGFGHGVGMSQNGARNMAKSGYVCEEILSFFYENCFIENVYQEGQTEEGQSIA</sequence>
<dbReference type="Proteomes" id="UP000824265">
    <property type="component" value="Unassembled WGS sequence"/>
</dbReference>
<organism evidence="3 4">
    <name type="scientific">Candidatus Acetatifactor stercoripullorum</name>
    <dbReference type="NCBI Taxonomy" id="2838414"/>
    <lineage>
        <taxon>Bacteria</taxon>
        <taxon>Bacillati</taxon>
        <taxon>Bacillota</taxon>
        <taxon>Clostridia</taxon>
        <taxon>Lachnospirales</taxon>
        <taxon>Lachnospiraceae</taxon>
        <taxon>Acetatifactor</taxon>
    </lineage>
</organism>
<dbReference type="Pfam" id="PF08486">
    <property type="entry name" value="SpoIID"/>
    <property type="match status" value="1"/>
</dbReference>
<evidence type="ECO:0000313" key="4">
    <source>
        <dbReference type="Proteomes" id="UP000824265"/>
    </source>
</evidence>
<evidence type="ECO:0000259" key="2">
    <source>
        <dbReference type="Pfam" id="PF08486"/>
    </source>
</evidence>
<dbReference type="InterPro" id="IPR013486">
    <property type="entry name" value="SpoIID/LytB"/>
</dbReference>
<dbReference type="PANTHER" id="PTHR30032">
    <property type="entry name" value="N-ACETYLMURAMOYL-L-ALANINE AMIDASE-RELATED"/>
    <property type="match status" value="1"/>
</dbReference>
<feature type="domain" description="Sporulation stage II protein D amidase enhancer LytB N-terminal" evidence="2">
    <location>
        <begin position="291"/>
        <end position="380"/>
    </location>
</feature>
<keyword evidence="1" id="KW-1133">Transmembrane helix</keyword>
<dbReference type="NCBIfam" id="TIGR02669">
    <property type="entry name" value="SpoIID_LytB"/>
    <property type="match status" value="1"/>
</dbReference>
<reference evidence="3" key="1">
    <citation type="journal article" date="2021" name="PeerJ">
        <title>Extensive microbial diversity within the chicken gut microbiome revealed by metagenomics and culture.</title>
        <authorList>
            <person name="Gilroy R."/>
            <person name="Ravi A."/>
            <person name="Getino M."/>
            <person name="Pursley I."/>
            <person name="Horton D.L."/>
            <person name="Alikhan N.F."/>
            <person name="Baker D."/>
            <person name="Gharbi K."/>
            <person name="Hall N."/>
            <person name="Watson M."/>
            <person name="Adriaenssens E.M."/>
            <person name="Foster-Nyarko E."/>
            <person name="Jarju S."/>
            <person name="Secka A."/>
            <person name="Antonio M."/>
            <person name="Oren A."/>
            <person name="Chaudhuri R.R."/>
            <person name="La Ragione R."/>
            <person name="Hildebrand F."/>
            <person name="Pallen M.J."/>
        </authorList>
    </citation>
    <scope>NUCLEOTIDE SEQUENCE</scope>
    <source>
        <strain evidence="3">CHK195-6426</strain>
    </source>
</reference>
<keyword evidence="1" id="KW-0812">Transmembrane</keyword>
<keyword evidence="1" id="KW-0472">Membrane</keyword>
<comment type="caution">
    <text evidence="3">The sequence shown here is derived from an EMBL/GenBank/DDBJ whole genome shotgun (WGS) entry which is preliminary data.</text>
</comment>
<protein>
    <submittedName>
        <fullName evidence="3">SpoIID/LytB domain-containing protein</fullName>
    </submittedName>
</protein>
<dbReference type="EMBL" id="DXGH01000014">
    <property type="protein sequence ID" value="HIW80483.1"/>
    <property type="molecule type" value="Genomic_DNA"/>
</dbReference>
<proteinExistence type="predicted"/>
<feature type="transmembrane region" description="Helical" evidence="1">
    <location>
        <begin position="21"/>
        <end position="45"/>
    </location>
</feature>
<dbReference type="PANTHER" id="PTHR30032:SF4">
    <property type="entry name" value="AMIDASE ENHANCER"/>
    <property type="match status" value="1"/>
</dbReference>
<gene>
    <name evidence="3" type="ORF">H9742_02980</name>
</gene>
<accession>A0A9D1R4S3</accession>
<dbReference type="AlphaFoldDB" id="A0A9D1R4S3"/>
<dbReference type="InterPro" id="IPR013693">
    <property type="entry name" value="SpoIID/LytB_N"/>
</dbReference>
<evidence type="ECO:0000256" key="1">
    <source>
        <dbReference type="SAM" id="Phobius"/>
    </source>
</evidence>
<reference evidence="3" key="2">
    <citation type="submission" date="2021-04" db="EMBL/GenBank/DDBJ databases">
        <authorList>
            <person name="Gilroy R."/>
        </authorList>
    </citation>
    <scope>NUCLEOTIDE SEQUENCE</scope>
    <source>
        <strain evidence="3">CHK195-6426</strain>
    </source>
</reference>
<dbReference type="GO" id="GO:0030288">
    <property type="term" value="C:outer membrane-bounded periplasmic space"/>
    <property type="evidence" value="ECO:0007669"/>
    <property type="project" value="TreeGrafter"/>
</dbReference>